<evidence type="ECO:0000256" key="8">
    <source>
        <dbReference type="SAM" id="SignalP"/>
    </source>
</evidence>
<keyword evidence="2" id="KW-0719">Serine esterase</keyword>
<keyword evidence="6" id="KW-0106">Calcium</keyword>
<dbReference type="InterPro" id="IPR011118">
    <property type="entry name" value="Tannase/feruloyl_esterase"/>
</dbReference>
<feature type="signal peptide" evidence="8">
    <location>
        <begin position="1"/>
        <end position="25"/>
    </location>
</feature>
<accession>A0A8B2NZW6</accession>
<dbReference type="PANTHER" id="PTHR33938">
    <property type="entry name" value="FERULOYL ESTERASE B-RELATED"/>
    <property type="match status" value="1"/>
</dbReference>
<name>A0A8B2NZW6_9HYPH</name>
<evidence type="ECO:0000256" key="6">
    <source>
        <dbReference type="ARBA" id="ARBA00022837"/>
    </source>
</evidence>
<comment type="caution">
    <text evidence="9">The sequence shown here is derived from an EMBL/GenBank/DDBJ whole genome shotgun (WGS) entry which is preliminary data.</text>
</comment>
<sequence>MENAARVLASAAALGTVFVAFPAAAQAPGACEAMEQVVIDGADVTSAREIDAANGLPAYCEVRVTARPAISIEVRLPLEGWSGKLYQTGCGGFCGILGRADSGAGVINAMRPGLEKGYATATSDSGHHGLSVVDATFADANPQGERDWGWRSIGETNRVANALIEAFYAAPASAAYFQGCSTGGRMAQRAALTYPEMFDGIIAGAPAIDYPGLVGTAFSYFLQANADEDGKQILKPGKEKLIGDEVMAQCDEVDGTKDGRIADPRQCKVDLSSIACTGESGDDCLTEAELEVVAKWRAGPRNAAGEQLYPGGIPEGSEPFWSLWLTGKPGGAPLMTPFATSFGQYMAFPTDPGPTWSPLDFDFEKDPEAISIMNSVYNADDPDLSAFIKAGGKMIVYHGWADPLVTPYKTVDWFEKASAAAGGQETLEDNVRLFMIPGMDHCGLQPGPGGISQANLDLLTPIEAWVEEGKAPDGVLKD</sequence>
<keyword evidence="7" id="KW-1015">Disulfide bond</keyword>
<dbReference type="AlphaFoldDB" id="A0A8B2NZW6"/>
<evidence type="ECO:0000256" key="2">
    <source>
        <dbReference type="ARBA" id="ARBA00022487"/>
    </source>
</evidence>
<evidence type="ECO:0000256" key="3">
    <source>
        <dbReference type="ARBA" id="ARBA00022723"/>
    </source>
</evidence>
<dbReference type="RefSeq" id="WP_111343805.1">
    <property type="nucleotide sequence ID" value="NZ_QHHQ01000001.1"/>
</dbReference>
<evidence type="ECO:0000256" key="1">
    <source>
        <dbReference type="ARBA" id="ARBA00006249"/>
    </source>
</evidence>
<dbReference type="GO" id="GO:0052689">
    <property type="term" value="F:carboxylic ester hydrolase activity"/>
    <property type="evidence" value="ECO:0007669"/>
    <property type="project" value="UniProtKB-KW"/>
</dbReference>
<evidence type="ECO:0000313" key="9">
    <source>
        <dbReference type="EMBL" id="RAI04371.1"/>
    </source>
</evidence>
<keyword evidence="4 8" id="KW-0732">Signal</keyword>
<keyword evidence="10" id="KW-1185">Reference proteome</keyword>
<keyword evidence="3" id="KW-0479">Metal-binding</keyword>
<feature type="chain" id="PRO_5032939053" evidence="8">
    <location>
        <begin position="26"/>
        <end position="478"/>
    </location>
</feature>
<evidence type="ECO:0000256" key="4">
    <source>
        <dbReference type="ARBA" id="ARBA00022729"/>
    </source>
</evidence>
<gene>
    <name evidence="9" type="ORF">DLJ53_07990</name>
</gene>
<dbReference type="PANTHER" id="PTHR33938:SF15">
    <property type="entry name" value="FERULOYL ESTERASE B-RELATED"/>
    <property type="match status" value="1"/>
</dbReference>
<dbReference type="Gene3D" id="3.40.50.1820">
    <property type="entry name" value="alpha/beta hydrolase"/>
    <property type="match status" value="1"/>
</dbReference>
<protein>
    <submittedName>
        <fullName evidence="9">Tannase/feruloyl esterase family alpha/beta hydrolase</fullName>
    </submittedName>
</protein>
<dbReference type="OrthoDB" id="7197884at2"/>
<evidence type="ECO:0000256" key="5">
    <source>
        <dbReference type="ARBA" id="ARBA00022801"/>
    </source>
</evidence>
<dbReference type="Pfam" id="PF07519">
    <property type="entry name" value="Tannase"/>
    <property type="match status" value="1"/>
</dbReference>
<evidence type="ECO:0000256" key="7">
    <source>
        <dbReference type="ARBA" id="ARBA00023157"/>
    </source>
</evidence>
<dbReference type="GO" id="GO:0046872">
    <property type="term" value="F:metal ion binding"/>
    <property type="evidence" value="ECO:0007669"/>
    <property type="project" value="UniProtKB-KW"/>
</dbReference>
<dbReference type="InterPro" id="IPR029058">
    <property type="entry name" value="AB_hydrolase_fold"/>
</dbReference>
<reference evidence="9 10" key="1">
    <citation type="submission" date="2018-05" db="EMBL/GenBank/DDBJ databases">
        <title>Acuticoccus sediminis sp. nov., isolated from deep-sea sediment of Indian Ocean.</title>
        <authorList>
            <person name="Liu X."/>
            <person name="Lai Q."/>
            <person name="Du Y."/>
            <person name="Sun F."/>
            <person name="Zhang X."/>
            <person name="Wang S."/>
            <person name="Shao Z."/>
        </authorList>
    </citation>
    <scope>NUCLEOTIDE SEQUENCE [LARGE SCALE GENOMIC DNA]</scope>
    <source>
        <strain evidence="9 10">PTG4-2</strain>
    </source>
</reference>
<dbReference type="SUPFAM" id="SSF53474">
    <property type="entry name" value="alpha/beta-Hydrolases"/>
    <property type="match status" value="1"/>
</dbReference>
<keyword evidence="5 9" id="KW-0378">Hydrolase</keyword>
<evidence type="ECO:0000313" key="10">
    <source>
        <dbReference type="Proteomes" id="UP000249590"/>
    </source>
</evidence>
<proteinExistence type="inferred from homology"/>
<organism evidence="9 10">
    <name type="scientific">Acuticoccus sediminis</name>
    <dbReference type="NCBI Taxonomy" id="2184697"/>
    <lineage>
        <taxon>Bacteria</taxon>
        <taxon>Pseudomonadati</taxon>
        <taxon>Pseudomonadota</taxon>
        <taxon>Alphaproteobacteria</taxon>
        <taxon>Hyphomicrobiales</taxon>
        <taxon>Amorphaceae</taxon>
        <taxon>Acuticoccus</taxon>
    </lineage>
</organism>
<dbReference type="Proteomes" id="UP000249590">
    <property type="component" value="Unassembled WGS sequence"/>
</dbReference>
<dbReference type="EMBL" id="QHHQ01000001">
    <property type="protein sequence ID" value="RAI04371.1"/>
    <property type="molecule type" value="Genomic_DNA"/>
</dbReference>
<comment type="similarity">
    <text evidence="1">Belongs to the tannase family.</text>
</comment>